<keyword evidence="18" id="KW-1185">Reference proteome</keyword>
<evidence type="ECO:0000256" key="3">
    <source>
        <dbReference type="ARBA" id="ARBA00015325"/>
    </source>
</evidence>
<organism evidence="17 18">
    <name type="scientific">Bombella saccharophila</name>
    <dbReference type="NCBI Taxonomy" id="2967338"/>
    <lineage>
        <taxon>Bacteria</taxon>
        <taxon>Pseudomonadati</taxon>
        <taxon>Pseudomonadota</taxon>
        <taxon>Alphaproteobacteria</taxon>
        <taxon>Acetobacterales</taxon>
        <taxon>Acetobacteraceae</taxon>
        <taxon>Bombella</taxon>
    </lineage>
</organism>
<dbReference type="InterPro" id="IPR028055">
    <property type="entry name" value="YidC/Oxa/ALB_C"/>
</dbReference>
<evidence type="ECO:0000256" key="7">
    <source>
        <dbReference type="ARBA" id="ARBA00022927"/>
    </source>
</evidence>
<evidence type="ECO:0000256" key="9">
    <source>
        <dbReference type="ARBA" id="ARBA00023136"/>
    </source>
</evidence>
<dbReference type="PANTHER" id="PTHR12428:SF65">
    <property type="entry name" value="CYTOCHROME C OXIDASE ASSEMBLY PROTEIN COX18, MITOCHONDRIAL"/>
    <property type="match status" value="1"/>
</dbReference>
<comment type="caution">
    <text evidence="17">The sequence shown here is derived from an EMBL/GenBank/DDBJ whole genome shotgun (WGS) entry which is preliminary data.</text>
</comment>
<protein>
    <recommendedName>
        <fullName evidence="3 13">Membrane protein insertase YidC</fullName>
    </recommendedName>
    <alternativeName>
        <fullName evidence="12 13">Foldase YidC</fullName>
    </alternativeName>
    <alternativeName>
        <fullName evidence="11 13">Membrane integrase YidC</fullName>
    </alternativeName>
    <alternativeName>
        <fullName evidence="13">Membrane protein YidC</fullName>
    </alternativeName>
</protein>
<evidence type="ECO:0000256" key="4">
    <source>
        <dbReference type="ARBA" id="ARBA00022448"/>
    </source>
</evidence>
<feature type="transmembrane region" description="Helical" evidence="13">
    <location>
        <begin position="372"/>
        <end position="392"/>
    </location>
</feature>
<feature type="transmembrane region" description="Helical" evidence="13">
    <location>
        <begin position="6"/>
        <end position="25"/>
    </location>
</feature>
<comment type="similarity">
    <text evidence="2 13">Belongs to the OXA1/ALB3/YidC family. Type 1 subfamily.</text>
</comment>
<reference evidence="17 18" key="1">
    <citation type="submission" date="2022-07" db="EMBL/GenBank/DDBJ databases">
        <title>Bombella genomes.</title>
        <authorList>
            <person name="Harer L."/>
            <person name="Styblova S."/>
            <person name="Ehrmann M."/>
        </authorList>
    </citation>
    <scope>NUCLEOTIDE SEQUENCE [LARGE SCALE GENOMIC DNA]</scope>
    <source>
        <strain evidence="17 18">TMW 2.2558</strain>
    </source>
</reference>
<evidence type="ECO:0000256" key="1">
    <source>
        <dbReference type="ARBA" id="ARBA00004429"/>
    </source>
</evidence>
<feature type="transmembrane region" description="Helical" evidence="13">
    <location>
        <begin position="435"/>
        <end position="458"/>
    </location>
</feature>
<dbReference type="InterPro" id="IPR001708">
    <property type="entry name" value="YidC/ALB3/OXA1/COX18"/>
</dbReference>
<dbReference type="PANTHER" id="PTHR12428">
    <property type="entry name" value="OXA1"/>
    <property type="match status" value="1"/>
</dbReference>
<keyword evidence="6 13" id="KW-0812">Transmembrane</keyword>
<evidence type="ECO:0000256" key="2">
    <source>
        <dbReference type="ARBA" id="ARBA00010527"/>
    </source>
</evidence>
<dbReference type="Gene3D" id="2.70.98.90">
    <property type="match status" value="1"/>
</dbReference>
<evidence type="ECO:0000313" key="17">
    <source>
        <dbReference type="EMBL" id="MCX5613901.1"/>
    </source>
</evidence>
<keyword evidence="5 13" id="KW-1003">Cell membrane</keyword>
<dbReference type="InterPro" id="IPR019998">
    <property type="entry name" value="Membr_insert_YidC"/>
</dbReference>
<dbReference type="InterPro" id="IPR047196">
    <property type="entry name" value="YidC_ALB_C"/>
</dbReference>
<dbReference type="InterPro" id="IPR028053">
    <property type="entry name" value="Membr_insert_YidC_N"/>
</dbReference>
<keyword evidence="9 13" id="KW-0472">Membrane</keyword>
<evidence type="ECO:0000256" key="8">
    <source>
        <dbReference type="ARBA" id="ARBA00022989"/>
    </source>
</evidence>
<feature type="compositionally biased region" description="Low complexity" evidence="14">
    <location>
        <begin position="44"/>
        <end position="54"/>
    </location>
</feature>
<dbReference type="InterPro" id="IPR038221">
    <property type="entry name" value="YidC_periplasmic_sf"/>
</dbReference>
<dbReference type="PRINTS" id="PR01900">
    <property type="entry name" value="YIDCPROTEIN"/>
</dbReference>
<evidence type="ECO:0000259" key="16">
    <source>
        <dbReference type="Pfam" id="PF14849"/>
    </source>
</evidence>
<keyword evidence="10 13" id="KW-0143">Chaperone</keyword>
<evidence type="ECO:0000256" key="10">
    <source>
        <dbReference type="ARBA" id="ARBA00023186"/>
    </source>
</evidence>
<proteinExistence type="inferred from homology"/>
<dbReference type="HAMAP" id="MF_01810">
    <property type="entry name" value="YidC_type1"/>
    <property type="match status" value="1"/>
</dbReference>
<keyword evidence="8 13" id="KW-1133">Transmembrane helix</keyword>
<feature type="domain" description="Membrane insertase YidC N-terminal" evidence="16">
    <location>
        <begin position="72"/>
        <end position="360"/>
    </location>
</feature>
<evidence type="ECO:0000256" key="5">
    <source>
        <dbReference type="ARBA" id="ARBA00022475"/>
    </source>
</evidence>
<comment type="subunit">
    <text evidence="13">Interacts with the Sec translocase complex via SecD. Specifically interacts with transmembrane segments of nascent integral membrane proteins during membrane integration.</text>
</comment>
<evidence type="ECO:0000256" key="6">
    <source>
        <dbReference type="ARBA" id="ARBA00022692"/>
    </source>
</evidence>
<name>A0ABT3WA99_9PROT</name>
<dbReference type="RefSeq" id="WP_266106228.1">
    <property type="nucleotide sequence ID" value="NZ_JANIDW010000001.1"/>
</dbReference>
<comment type="subcellular location">
    <subcellularLocation>
        <location evidence="1">Cell inner membrane</location>
        <topology evidence="1">Multi-pass membrane protein</topology>
    </subcellularLocation>
    <subcellularLocation>
        <location evidence="13">Cell membrane</location>
        <topology evidence="13">Multi-pass membrane protein</topology>
    </subcellularLocation>
</comment>
<keyword evidence="7 13" id="KW-0653">Protein transport</keyword>
<evidence type="ECO:0000256" key="14">
    <source>
        <dbReference type="SAM" id="MobiDB-lite"/>
    </source>
</evidence>
<evidence type="ECO:0000256" key="11">
    <source>
        <dbReference type="ARBA" id="ARBA00033245"/>
    </source>
</evidence>
<feature type="region of interest" description="Disordered" evidence="14">
    <location>
        <begin position="31"/>
        <end position="54"/>
    </location>
</feature>
<feature type="transmembrane region" description="Helical" evidence="13">
    <location>
        <begin position="498"/>
        <end position="518"/>
    </location>
</feature>
<evidence type="ECO:0000313" key="18">
    <source>
        <dbReference type="Proteomes" id="UP001165648"/>
    </source>
</evidence>
<dbReference type="EMBL" id="JANIDW010000001">
    <property type="protein sequence ID" value="MCX5613901.1"/>
    <property type="molecule type" value="Genomic_DNA"/>
</dbReference>
<dbReference type="NCBIfam" id="NF002353">
    <property type="entry name" value="PRK01318.1-4"/>
    <property type="match status" value="1"/>
</dbReference>
<evidence type="ECO:0000256" key="13">
    <source>
        <dbReference type="HAMAP-Rule" id="MF_01810"/>
    </source>
</evidence>
<evidence type="ECO:0000259" key="15">
    <source>
        <dbReference type="Pfam" id="PF02096"/>
    </source>
</evidence>
<keyword evidence="4 13" id="KW-0813">Transport</keyword>
<dbReference type="NCBIfam" id="TIGR03593">
    <property type="entry name" value="yidC_nterm"/>
    <property type="match status" value="1"/>
</dbReference>
<feature type="transmembrane region" description="Helical" evidence="13">
    <location>
        <begin position="539"/>
        <end position="558"/>
    </location>
</feature>
<evidence type="ECO:0000256" key="12">
    <source>
        <dbReference type="ARBA" id="ARBA00033342"/>
    </source>
</evidence>
<comment type="function">
    <text evidence="13">Required for the insertion and/or proper folding and/or complex formation of integral membrane proteins into the membrane. Involved in integration of membrane proteins that insert both dependently and independently of the Sec translocase complex, as well as at least some lipoproteins. Aids folding of multispanning membrane proteins.</text>
</comment>
<dbReference type="Pfam" id="PF02096">
    <property type="entry name" value="60KD_IMP"/>
    <property type="match status" value="1"/>
</dbReference>
<gene>
    <name evidence="13 17" type="primary">yidC</name>
    <name evidence="17" type="ORF">NQF64_01365</name>
</gene>
<dbReference type="CDD" id="cd19961">
    <property type="entry name" value="EcYidC-like_peri"/>
    <property type="match status" value="1"/>
</dbReference>
<dbReference type="NCBIfam" id="TIGR03592">
    <property type="entry name" value="yidC_oxa1_cterm"/>
    <property type="match status" value="1"/>
</dbReference>
<feature type="domain" description="Membrane insertase YidC/Oxa/ALB C-terminal" evidence="15">
    <location>
        <begin position="372"/>
        <end position="572"/>
    </location>
</feature>
<dbReference type="CDD" id="cd20070">
    <property type="entry name" value="5TM_YidC_Alb3"/>
    <property type="match status" value="1"/>
</dbReference>
<dbReference type="Proteomes" id="UP001165648">
    <property type="component" value="Unassembled WGS sequence"/>
</dbReference>
<dbReference type="Pfam" id="PF14849">
    <property type="entry name" value="YidC_periplas"/>
    <property type="match status" value="1"/>
</dbReference>
<sequence>MESSKRFILAFGLSALILIGFNFLVPQKGHKADNTPPQSPASVTASQPPAATMPTAPVATAEVAQDDHKEHRLAVRSPDVQGSFNLRGARLDDLELTRYRETIAHDSPLVRLLDKAGSKAPNYLVLGWQNAAGDKTRVPDEHSLWQVDGEQEALTPEQPVTLYWDNGANVRFIIHLAQDRHYMVTVRQEVENHSGQPISLYPFQRVQRDYLPENTGSLTEFEGPVSVMERDLTRNDYKDIRKGADKPGHVAWEATGKGGWGGITDKYWLTAVGADPALPVRLQESYVPEGAGSYRVTFMPQEPMVIQDGARLGQGSYLFAGAKEPGLLRYYDRKLGLARFDDSIDFGWSAFSYLNKPILFLLHWLYAHIGNFGLALMALTLLVKILLFPLASKAAQSSARMRLVAPKVTELRQKYKDDPVTMNQKVMALYKEEQINPVGGCLPMLIQAPIFFCLYKMLNLSIDERHAPFFGWIKDLSVPDPTNLFNLFGLLPFDPTHIVSFLHLSIWGAALGITFWLLQKHSMIQMDPAQARIMQFMPVVYVFVMSSFPAGLLVYYTWNNVLTFLQQHYIERRTALPVPLMKLGGRALRKRFGKKNEP</sequence>
<accession>A0ABT3WA99</accession>